<dbReference type="EMBL" id="LT828648">
    <property type="protein sequence ID" value="SLM49689.1"/>
    <property type="molecule type" value="Genomic_DNA"/>
</dbReference>
<name>A0A1W1I9Y3_9BACT</name>
<sequence length="148" mass="16167">MLRAARQQERAVATRQSWSIVVFSVGGMKLAAKAEDVGGISAWGSDVPVPSRTPFVGSLVKRDKDVLPVYDLAARLNRQRETESTLCLVTRHAEGPMAICIDAEIPSLHTVDASEVRPSRRNDIETIGSFVRDGLDIDIVALRRLGQS</sequence>
<proteinExistence type="predicted"/>
<dbReference type="SUPFAM" id="SSF50341">
    <property type="entry name" value="CheW-like"/>
    <property type="match status" value="1"/>
</dbReference>
<dbReference type="Pfam" id="PF01584">
    <property type="entry name" value="CheW"/>
    <property type="match status" value="1"/>
</dbReference>
<keyword evidence="3" id="KW-1185">Reference proteome</keyword>
<dbReference type="Proteomes" id="UP000192042">
    <property type="component" value="Chromosome I"/>
</dbReference>
<reference evidence="2 3" key="1">
    <citation type="submission" date="2017-03" db="EMBL/GenBank/DDBJ databases">
        <authorList>
            <person name="Afonso C.L."/>
            <person name="Miller P.J."/>
            <person name="Scott M.A."/>
            <person name="Spackman E."/>
            <person name="Goraichik I."/>
            <person name="Dimitrov K.M."/>
            <person name="Suarez D.L."/>
            <person name="Swayne D.E."/>
        </authorList>
    </citation>
    <scope>NUCLEOTIDE SEQUENCE [LARGE SCALE GENOMIC DNA]</scope>
    <source>
        <strain evidence="2">Genome sequencing of Nitrospira japonica strain NJ11</strain>
    </source>
</reference>
<protein>
    <submittedName>
        <fullName evidence="2">Putative CheW-like signal transduction protein</fullName>
    </submittedName>
</protein>
<evidence type="ECO:0000313" key="3">
    <source>
        <dbReference type="Proteomes" id="UP000192042"/>
    </source>
</evidence>
<dbReference type="STRING" id="1325564.NSJP_3522"/>
<gene>
    <name evidence="2" type="ORF">NSJP_3522</name>
</gene>
<evidence type="ECO:0000259" key="1">
    <source>
        <dbReference type="Pfam" id="PF01584"/>
    </source>
</evidence>
<dbReference type="KEGG" id="nja:NSJP_3522"/>
<dbReference type="InterPro" id="IPR036061">
    <property type="entry name" value="CheW-like_dom_sf"/>
</dbReference>
<dbReference type="RefSeq" id="WP_080887875.1">
    <property type="nucleotide sequence ID" value="NZ_LT828648.1"/>
</dbReference>
<dbReference type="AlphaFoldDB" id="A0A1W1I9Y3"/>
<feature type="domain" description="CheW-like" evidence="1">
    <location>
        <begin position="20"/>
        <end position="121"/>
    </location>
</feature>
<dbReference type="InterPro" id="IPR002545">
    <property type="entry name" value="CheW-lke_dom"/>
</dbReference>
<dbReference type="OrthoDB" id="9798456at2"/>
<accession>A0A1W1I9Y3</accession>
<dbReference type="GO" id="GO:0007165">
    <property type="term" value="P:signal transduction"/>
    <property type="evidence" value="ECO:0007669"/>
    <property type="project" value="InterPro"/>
</dbReference>
<dbReference type="Gene3D" id="2.40.50.180">
    <property type="entry name" value="CheA-289, Domain 4"/>
    <property type="match status" value="1"/>
</dbReference>
<dbReference type="Gene3D" id="2.30.30.40">
    <property type="entry name" value="SH3 Domains"/>
    <property type="match status" value="1"/>
</dbReference>
<organism evidence="2 3">
    <name type="scientific">Nitrospira japonica</name>
    <dbReference type="NCBI Taxonomy" id="1325564"/>
    <lineage>
        <taxon>Bacteria</taxon>
        <taxon>Pseudomonadati</taxon>
        <taxon>Nitrospirota</taxon>
        <taxon>Nitrospiria</taxon>
        <taxon>Nitrospirales</taxon>
        <taxon>Nitrospiraceae</taxon>
        <taxon>Nitrospira</taxon>
    </lineage>
</organism>
<evidence type="ECO:0000313" key="2">
    <source>
        <dbReference type="EMBL" id="SLM49689.1"/>
    </source>
</evidence>
<dbReference type="GO" id="GO:0006935">
    <property type="term" value="P:chemotaxis"/>
    <property type="evidence" value="ECO:0007669"/>
    <property type="project" value="InterPro"/>
</dbReference>